<gene>
    <name evidence="1" type="ORF">D1627_14265</name>
</gene>
<evidence type="ECO:0000313" key="2">
    <source>
        <dbReference type="Proteomes" id="UP000266005"/>
    </source>
</evidence>
<dbReference type="Proteomes" id="UP000266005">
    <property type="component" value="Unassembled WGS sequence"/>
</dbReference>
<accession>A0A399S118</accession>
<protein>
    <submittedName>
        <fullName evidence="1">Uncharacterized protein</fullName>
    </submittedName>
</protein>
<dbReference type="AlphaFoldDB" id="A0A399S118"/>
<keyword evidence="2" id="KW-1185">Reference proteome</keyword>
<sequence>MPTYVGELTTNVGTGYGEYRTVGTDALEIEQPKVLGSTYLNEEWAKGSLFITLNRLLETDYLKYDLENHQFLIKTGDSQEESLDNIKVINSSTVNAFSLKTPQKPDRFFINSTNAGFIIDGQSANGFLEVLINDDTMSLYRKTEAEILHASYNVALNAGDKQDRIIKKVTYYLRKLDHPELLEVSKRKKKNLYHFSSKGKIIDDFIKANRIDFSSPTDLVKLVSYYNSL</sequence>
<name>A0A399S118_9BACT</name>
<evidence type="ECO:0000313" key="1">
    <source>
        <dbReference type="EMBL" id="RIJ36978.1"/>
    </source>
</evidence>
<reference evidence="2" key="1">
    <citation type="submission" date="2018-08" db="EMBL/GenBank/DDBJ databases">
        <title>Mucilaginibacter sp. MYSH2.</title>
        <authorList>
            <person name="Seo T."/>
        </authorList>
    </citation>
    <scope>NUCLEOTIDE SEQUENCE [LARGE SCALE GENOMIC DNA]</scope>
    <source>
        <strain evidence="2">KIRAN</strain>
    </source>
</reference>
<organism evidence="1 2">
    <name type="scientific">Pontibacter oryzae</name>
    <dbReference type="NCBI Taxonomy" id="2304593"/>
    <lineage>
        <taxon>Bacteria</taxon>
        <taxon>Pseudomonadati</taxon>
        <taxon>Bacteroidota</taxon>
        <taxon>Cytophagia</taxon>
        <taxon>Cytophagales</taxon>
        <taxon>Hymenobacteraceae</taxon>
        <taxon>Pontibacter</taxon>
    </lineage>
</organism>
<comment type="caution">
    <text evidence="1">The sequence shown here is derived from an EMBL/GenBank/DDBJ whole genome shotgun (WGS) entry which is preliminary data.</text>
</comment>
<dbReference type="EMBL" id="QWGE01000004">
    <property type="protein sequence ID" value="RIJ36978.1"/>
    <property type="molecule type" value="Genomic_DNA"/>
</dbReference>
<proteinExistence type="predicted"/>